<dbReference type="OrthoDB" id="9804207at2"/>
<evidence type="ECO:0000256" key="7">
    <source>
        <dbReference type="PIRNR" id="PIRNR000232"/>
    </source>
</evidence>
<comment type="similarity">
    <text evidence="1 7">Belongs to the nitroreductase family.</text>
</comment>
<keyword evidence="12" id="KW-1185">Reference proteome</keyword>
<keyword evidence="3 7" id="KW-0288">FMN</keyword>
<dbReference type="CDD" id="cd02135">
    <property type="entry name" value="YdjA-like"/>
    <property type="match status" value="1"/>
</dbReference>
<dbReference type="PANTHER" id="PTHR43821">
    <property type="entry name" value="NAD(P)H NITROREDUCTASE YDJA-RELATED"/>
    <property type="match status" value="1"/>
</dbReference>
<dbReference type="EC" id="1.-.-.-" evidence="7"/>
<feature type="binding site" evidence="8">
    <location>
        <position position="39"/>
    </location>
    <ligand>
        <name>FMN</name>
        <dbReference type="ChEBI" id="CHEBI:58210"/>
        <note>ligand shared between dimeric partners</note>
    </ligand>
</feature>
<evidence type="ECO:0000256" key="4">
    <source>
        <dbReference type="ARBA" id="ARBA00022857"/>
    </source>
</evidence>
<evidence type="ECO:0000259" key="10">
    <source>
        <dbReference type="Pfam" id="PF00881"/>
    </source>
</evidence>
<evidence type="ECO:0000313" key="11">
    <source>
        <dbReference type="EMBL" id="KOR76790.1"/>
    </source>
</evidence>
<dbReference type="Proteomes" id="UP000036932">
    <property type="component" value="Unassembled WGS sequence"/>
</dbReference>
<dbReference type="Gene3D" id="3.40.109.10">
    <property type="entry name" value="NADH Oxidase"/>
    <property type="match status" value="1"/>
</dbReference>
<evidence type="ECO:0000256" key="5">
    <source>
        <dbReference type="ARBA" id="ARBA00023002"/>
    </source>
</evidence>
<feature type="binding site" description="in other chain" evidence="8">
    <location>
        <begin position="10"/>
        <end position="12"/>
    </location>
    <ligand>
        <name>FMN</name>
        <dbReference type="ChEBI" id="CHEBI:58210"/>
        <note>ligand shared between dimeric partners</note>
    </ligand>
</feature>
<dbReference type="EMBL" id="LIUT01000006">
    <property type="protein sequence ID" value="KOR76790.1"/>
    <property type="molecule type" value="Genomic_DNA"/>
</dbReference>
<dbReference type="GO" id="GO:0016491">
    <property type="term" value="F:oxidoreductase activity"/>
    <property type="evidence" value="ECO:0007669"/>
    <property type="project" value="UniProtKB-UniRule"/>
</dbReference>
<reference evidence="12" key="1">
    <citation type="submission" date="2015-08" db="EMBL/GenBank/DDBJ databases">
        <title>Genome sequencing project for genomic taxonomy and phylogenomics of Bacillus-like bacteria.</title>
        <authorList>
            <person name="Liu B."/>
            <person name="Wang J."/>
            <person name="Zhu Y."/>
            <person name="Liu G."/>
            <person name="Chen Q."/>
            <person name="Chen Z."/>
            <person name="Lan J."/>
            <person name="Che J."/>
            <person name="Ge C."/>
            <person name="Shi H."/>
            <person name="Pan Z."/>
            <person name="Liu X."/>
        </authorList>
    </citation>
    <scope>NUCLEOTIDE SEQUENCE [LARGE SCALE GENOMIC DNA]</scope>
    <source>
        <strain evidence="12">FJAT-22460</strain>
    </source>
</reference>
<dbReference type="RefSeq" id="WP_053490195.1">
    <property type="nucleotide sequence ID" value="NZ_LIUT01000006.1"/>
</dbReference>
<dbReference type="PATRIC" id="fig|1705565.3.peg.722"/>
<sequence>MNVSEAIRTRRSFGKVKPDAVPQEWIEQIVEAGTWAPNHKLTEPWKFFVMQGEGRNVLGNALGDIQAAGNEDKSEEAINAARESGRTKAYRAPLVIGVAVEPSTDPKVIELEEYGAVFAAIQNMLLQIHELGLGAVWRTGEPCFHELMNQAFGLKAQDKMLGFLYIGYPDMEPKQGKRQPAASKTVWLNSPSDL</sequence>
<keyword evidence="6 7" id="KW-0520">NAD</keyword>
<gene>
    <name evidence="11" type="ORF">AM231_22925</name>
</gene>
<dbReference type="PIRSF" id="PIRSF000232">
    <property type="entry name" value="YdjA"/>
    <property type="match status" value="1"/>
</dbReference>
<dbReference type="Pfam" id="PF00881">
    <property type="entry name" value="Nitroreductase"/>
    <property type="match status" value="1"/>
</dbReference>
<evidence type="ECO:0000256" key="1">
    <source>
        <dbReference type="ARBA" id="ARBA00007118"/>
    </source>
</evidence>
<protein>
    <recommendedName>
        <fullName evidence="7">Putative NAD(P)H nitroreductase</fullName>
        <ecNumber evidence="7">1.-.-.-</ecNumber>
    </recommendedName>
</protein>
<keyword evidence="4 7" id="KW-0521">NADP</keyword>
<feature type="region of interest" description="Disordered" evidence="9">
    <location>
        <begin position="174"/>
        <end position="194"/>
    </location>
</feature>
<evidence type="ECO:0000256" key="8">
    <source>
        <dbReference type="PIRSR" id="PIRSR000232-1"/>
    </source>
</evidence>
<name>A0A0M1N433_9BACL</name>
<comment type="caution">
    <text evidence="11">The sequence shown here is derived from an EMBL/GenBank/DDBJ whole genome shotgun (WGS) entry which is preliminary data.</text>
</comment>
<evidence type="ECO:0000256" key="2">
    <source>
        <dbReference type="ARBA" id="ARBA00022630"/>
    </source>
</evidence>
<dbReference type="InterPro" id="IPR000415">
    <property type="entry name" value="Nitroreductase-like"/>
</dbReference>
<dbReference type="PANTHER" id="PTHR43821:SF1">
    <property type="entry name" value="NAD(P)H NITROREDUCTASE YDJA-RELATED"/>
    <property type="match status" value="1"/>
</dbReference>
<dbReference type="InterPro" id="IPR029479">
    <property type="entry name" value="Nitroreductase"/>
</dbReference>
<organism evidence="11 12">
    <name type="scientific">Paenibacillus solani</name>
    <dbReference type="NCBI Taxonomy" id="1705565"/>
    <lineage>
        <taxon>Bacteria</taxon>
        <taxon>Bacillati</taxon>
        <taxon>Bacillota</taxon>
        <taxon>Bacilli</taxon>
        <taxon>Bacillales</taxon>
        <taxon>Paenibacillaceae</taxon>
        <taxon>Paenibacillus</taxon>
    </lineage>
</organism>
<dbReference type="AlphaFoldDB" id="A0A0M1N433"/>
<accession>A0A0M1N433</accession>
<evidence type="ECO:0000256" key="9">
    <source>
        <dbReference type="SAM" id="MobiDB-lite"/>
    </source>
</evidence>
<proteinExistence type="inferred from homology"/>
<feature type="domain" description="Nitroreductase" evidence="10">
    <location>
        <begin position="7"/>
        <end position="168"/>
    </location>
</feature>
<evidence type="ECO:0000256" key="6">
    <source>
        <dbReference type="ARBA" id="ARBA00023027"/>
    </source>
</evidence>
<dbReference type="SUPFAM" id="SSF55469">
    <property type="entry name" value="FMN-dependent nitroreductase-like"/>
    <property type="match status" value="1"/>
</dbReference>
<evidence type="ECO:0000256" key="3">
    <source>
        <dbReference type="ARBA" id="ARBA00022643"/>
    </source>
</evidence>
<keyword evidence="2 7" id="KW-0285">Flavoprotein</keyword>
<dbReference type="InterPro" id="IPR052530">
    <property type="entry name" value="NAD(P)H_nitroreductase"/>
</dbReference>
<comment type="cofactor">
    <cofactor evidence="8">
        <name>FMN</name>
        <dbReference type="ChEBI" id="CHEBI:58210"/>
    </cofactor>
    <text evidence="8">Binds 1 FMN per subunit.</text>
</comment>
<feature type="binding site" description="in other chain" evidence="8">
    <location>
        <begin position="137"/>
        <end position="139"/>
    </location>
    <ligand>
        <name>FMN</name>
        <dbReference type="ChEBI" id="CHEBI:58210"/>
        <note>ligand shared between dimeric partners</note>
    </ligand>
</feature>
<dbReference type="InterPro" id="IPR026021">
    <property type="entry name" value="YdjA-like"/>
</dbReference>
<keyword evidence="5 7" id="KW-0560">Oxidoreductase</keyword>
<evidence type="ECO:0000313" key="12">
    <source>
        <dbReference type="Proteomes" id="UP000036932"/>
    </source>
</evidence>